<keyword evidence="2" id="KW-0489">Methyltransferase</keyword>
<evidence type="ECO:0000313" key="2">
    <source>
        <dbReference type="EMBL" id="GGF84747.1"/>
    </source>
</evidence>
<dbReference type="SUPFAM" id="SSF53335">
    <property type="entry name" value="S-adenosyl-L-methionine-dependent methyltransferases"/>
    <property type="match status" value="1"/>
</dbReference>
<gene>
    <name evidence="2" type="ORF">GCM10010960_03480</name>
</gene>
<dbReference type="Gene3D" id="3.40.50.150">
    <property type="entry name" value="Vaccinia Virus protein VP39"/>
    <property type="match status" value="1"/>
</dbReference>
<accession>A0A917CE10</accession>
<comment type="caution">
    <text evidence="2">The sequence shown here is derived from an EMBL/GenBank/DDBJ whole genome shotgun (WGS) entry which is preliminary data.</text>
</comment>
<dbReference type="RefSeq" id="WP_188447105.1">
    <property type="nucleotide sequence ID" value="NZ_BMFO01000001.1"/>
</dbReference>
<proteinExistence type="predicted"/>
<organism evidence="2 3">
    <name type="scientific">Arenimonas maotaiensis</name>
    <dbReference type="NCBI Taxonomy" id="1446479"/>
    <lineage>
        <taxon>Bacteria</taxon>
        <taxon>Pseudomonadati</taxon>
        <taxon>Pseudomonadota</taxon>
        <taxon>Gammaproteobacteria</taxon>
        <taxon>Lysobacterales</taxon>
        <taxon>Lysobacteraceae</taxon>
        <taxon>Arenimonas</taxon>
    </lineage>
</organism>
<reference evidence="2" key="2">
    <citation type="submission" date="2020-09" db="EMBL/GenBank/DDBJ databases">
        <authorList>
            <person name="Sun Q."/>
            <person name="Zhou Y."/>
        </authorList>
    </citation>
    <scope>NUCLEOTIDE SEQUENCE</scope>
    <source>
        <strain evidence="2">CGMCC 1.12726</strain>
    </source>
</reference>
<evidence type="ECO:0000313" key="3">
    <source>
        <dbReference type="Proteomes" id="UP000632858"/>
    </source>
</evidence>
<protein>
    <submittedName>
        <fullName evidence="2">Methyltransferase</fullName>
    </submittedName>
</protein>
<keyword evidence="2" id="KW-0808">Transferase</keyword>
<sequence>MSRHTPKRYDQAYFDRWYRGKHATDAKTLARKVAVAVAVAEWHLGRPIRSVLDIGCGEAAWRKPLLTLRPGLHYQGVDASEYAVRRFGRTRNIALAGFGQMQQLRLGPPADLLVCSDVMHYVPGAELKRGLQGFAELCGGVAYLDVFCREDEITGDFQGFIARPRAAYRKLFQDAGFTALGSHCYLSPVCDSPVAALERL</sequence>
<dbReference type="Pfam" id="PF08242">
    <property type="entry name" value="Methyltransf_12"/>
    <property type="match status" value="1"/>
</dbReference>
<dbReference type="InterPro" id="IPR029063">
    <property type="entry name" value="SAM-dependent_MTases_sf"/>
</dbReference>
<reference evidence="2" key="1">
    <citation type="journal article" date="2014" name="Int. J. Syst. Evol. Microbiol.">
        <title>Complete genome sequence of Corynebacterium casei LMG S-19264T (=DSM 44701T), isolated from a smear-ripened cheese.</title>
        <authorList>
            <consortium name="US DOE Joint Genome Institute (JGI-PGF)"/>
            <person name="Walter F."/>
            <person name="Albersmeier A."/>
            <person name="Kalinowski J."/>
            <person name="Ruckert C."/>
        </authorList>
    </citation>
    <scope>NUCLEOTIDE SEQUENCE</scope>
    <source>
        <strain evidence="2">CGMCC 1.12726</strain>
    </source>
</reference>
<dbReference type="Proteomes" id="UP000632858">
    <property type="component" value="Unassembled WGS sequence"/>
</dbReference>
<evidence type="ECO:0000259" key="1">
    <source>
        <dbReference type="Pfam" id="PF08242"/>
    </source>
</evidence>
<dbReference type="GO" id="GO:0008168">
    <property type="term" value="F:methyltransferase activity"/>
    <property type="evidence" value="ECO:0007669"/>
    <property type="project" value="UniProtKB-KW"/>
</dbReference>
<name>A0A917CE10_9GAMM</name>
<dbReference type="AlphaFoldDB" id="A0A917CE10"/>
<dbReference type="InterPro" id="IPR013217">
    <property type="entry name" value="Methyltransf_12"/>
</dbReference>
<keyword evidence="3" id="KW-1185">Reference proteome</keyword>
<dbReference type="EMBL" id="BMFO01000001">
    <property type="protein sequence ID" value="GGF84747.1"/>
    <property type="molecule type" value="Genomic_DNA"/>
</dbReference>
<feature type="domain" description="Methyltransferase type 12" evidence="1">
    <location>
        <begin position="52"/>
        <end position="138"/>
    </location>
</feature>
<dbReference type="GO" id="GO:0032259">
    <property type="term" value="P:methylation"/>
    <property type="evidence" value="ECO:0007669"/>
    <property type="project" value="UniProtKB-KW"/>
</dbReference>